<reference evidence="2" key="1">
    <citation type="submission" date="2018-05" db="EMBL/GenBank/DDBJ databases">
        <title>Pedobacter paludis sp. nov., isolated from wetland soil.</title>
        <authorList>
            <person name="Zhang Y."/>
        </authorList>
    </citation>
    <scope>NUCLEOTIDE SEQUENCE [LARGE SCALE GENOMIC DNA]</scope>
    <source>
        <strain evidence="2">R-8</strain>
    </source>
</reference>
<dbReference type="RefSeq" id="WP_109927959.1">
    <property type="nucleotide sequence ID" value="NZ_QGNY01000001.1"/>
</dbReference>
<accession>A0A317F485</accession>
<keyword evidence="2" id="KW-1185">Reference proteome</keyword>
<organism evidence="1 2">
    <name type="scientific">Pedobacter paludis</name>
    <dbReference type="NCBI Taxonomy" id="2203212"/>
    <lineage>
        <taxon>Bacteria</taxon>
        <taxon>Pseudomonadati</taxon>
        <taxon>Bacteroidota</taxon>
        <taxon>Sphingobacteriia</taxon>
        <taxon>Sphingobacteriales</taxon>
        <taxon>Sphingobacteriaceae</taxon>
        <taxon>Pedobacter</taxon>
    </lineage>
</organism>
<sequence length="333" mass="38415">MNINDYLRPDERWAIFGMPDGQSYLKTMMLSDEFLAEVPQDIKKSFITLQHMIAHAYFHYELYDEAYKKLLGLYEMAIKYSYISLISLPKTQQNQEIPNLHKMINHIARQKHLRSFKMRLHEVRQKRNIAAHPKDYGFSGIVLKSSMFGVLNMINIIFASRQSVEDWHESAQRLSKRFKPFRHGPYLLKLGEYQHLIDSFNMETMLSIDKAEIALCHCKVIGPDSTENLKHSIHENPVILLAEKLIFTGNRLTGIHKSSGEPFSIEKVTASLELKRWKAYQQELLACGGLKQQMNQAADASYLTNQVEAFIHRYGKSAFKSKSSSSVSQNPIS</sequence>
<dbReference type="Proteomes" id="UP000245391">
    <property type="component" value="Unassembled WGS sequence"/>
</dbReference>
<dbReference type="AlphaFoldDB" id="A0A317F485"/>
<evidence type="ECO:0000313" key="2">
    <source>
        <dbReference type="Proteomes" id="UP000245391"/>
    </source>
</evidence>
<gene>
    <name evidence="1" type="ORF">DF947_01730</name>
</gene>
<protein>
    <submittedName>
        <fullName evidence="1">Uncharacterized protein</fullName>
    </submittedName>
</protein>
<dbReference type="EMBL" id="QGNY01000001">
    <property type="protein sequence ID" value="PWS33372.1"/>
    <property type="molecule type" value="Genomic_DNA"/>
</dbReference>
<proteinExistence type="predicted"/>
<name>A0A317F485_9SPHI</name>
<evidence type="ECO:0000313" key="1">
    <source>
        <dbReference type="EMBL" id="PWS33372.1"/>
    </source>
</evidence>
<dbReference type="OrthoDB" id="894023at2"/>
<comment type="caution">
    <text evidence="1">The sequence shown here is derived from an EMBL/GenBank/DDBJ whole genome shotgun (WGS) entry which is preliminary data.</text>
</comment>